<organism evidence="2 3">
    <name type="scientific">Lentithecium fluviatile CBS 122367</name>
    <dbReference type="NCBI Taxonomy" id="1168545"/>
    <lineage>
        <taxon>Eukaryota</taxon>
        <taxon>Fungi</taxon>
        <taxon>Dikarya</taxon>
        <taxon>Ascomycota</taxon>
        <taxon>Pezizomycotina</taxon>
        <taxon>Dothideomycetes</taxon>
        <taxon>Pleosporomycetidae</taxon>
        <taxon>Pleosporales</taxon>
        <taxon>Massarineae</taxon>
        <taxon>Lentitheciaceae</taxon>
        <taxon>Lentithecium</taxon>
    </lineage>
</organism>
<dbReference type="EMBL" id="MU005578">
    <property type="protein sequence ID" value="KAF2685706.1"/>
    <property type="molecule type" value="Genomic_DNA"/>
</dbReference>
<feature type="region of interest" description="Disordered" evidence="1">
    <location>
        <begin position="191"/>
        <end position="211"/>
    </location>
</feature>
<evidence type="ECO:0000256" key="1">
    <source>
        <dbReference type="SAM" id="MobiDB-lite"/>
    </source>
</evidence>
<dbReference type="Proteomes" id="UP000799291">
    <property type="component" value="Unassembled WGS sequence"/>
</dbReference>
<keyword evidence="3" id="KW-1185">Reference proteome</keyword>
<protein>
    <submittedName>
        <fullName evidence="2">Uncharacterized protein</fullName>
    </submittedName>
</protein>
<evidence type="ECO:0000313" key="3">
    <source>
        <dbReference type="Proteomes" id="UP000799291"/>
    </source>
</evidence>
<reference evidence="2" key="1">
    <citation type="journal article" date="2020" name="Stud. Mycol.">
        <title>101 Dothideomycetes genomes: a test case for predicting lifestyles and emergence of pathogens.</title>
        <authorList>
            <person name="Haridas S."/>
            <person name="Albert R."/>
            <person name="Binder M."/>
            <person name="Bloem J."/>
            <person name="Labutti K."/>
            <person name="Salamov A."/>
            <person name="Andreopoulos B."/>
            <person name="Baker S."/>
            <person name="Barry K."/>
            <person name="Bills G."/>
            <person name="Bluhm B."/>
            <person name="Cannon C."/>
            <person name="Castanera R."/>
            <person name="Culley D."/>
            <person name="Daum C."/>
            <person name="Ezra D."/>
            <person name="Gonzalez J."/>
            <person name="Henrissat B."/>
            <person name="Kuo A."/>
            <person name="Liang C."/>
            <person name="Lipzen A."/>
            <person name="Lutzoni F."/>
            <person name="Magnuson J."/>
            <person name="Mondo S."/>
            <person name="Nolan M."/>
            <person name="Ohm R."/>
            <person name="Pangilinan J."/>
            <person name="Park H.-J."/>
            <person name="Ramirez L."/>
            <person name="Alfaro M."/>
            <person name="Sun H."/>
            <person name="Tritt A."/>
            <person name="Yoshinaga Y."/>
            <person name="Zwiers L.-H."/>
            <person name="Turgeon B."/>
            <person name="Goodwin S."/>
            <person name="Spatafora J."/>
            <person name="Crous P."/>
            <person name="Grigoriev I."/>
        </authorList>
    </citation>
    <scope>NUCLEOTIDE SEQUENCE</scope>
    <source>
        <strain evidence="2">CBS 122367</strain>
    </source>
</reference>
<proteinExistence type="predicted"/>
<dbReference type="AlphaFoldDB" id="A0A6G1J5A8"/>
<feature type="compositionally biased region" description="Basic residues" evidence="1">
    <location>
        <begin position="201"/>
        <end position="211"/>
    </location>
</feature>
<sequence>MPGIQSGSLPSCFRSFGNHNTTKFFIRDDLGHFNVHTSILESRTSTLLTNTKLQSLTDIHHNKVAWECYFSYIYADIESLSDELLQKLGIGDLCRLHHLAHTIEDTQAKNATLKTILRPVQSDYAQAFRTRYLTSLRTLDIILLHLDEDWIKLRRVYVPKAFIIDLAVELLRQCGGSSLGKIDVVRYMEAEATSGEESKKREKNRRQKGEP</sequence>
<name>A0A6G1J5A8_9PLEO</name>
<evidence type="ECO:0000313" key="2">
    <source>
        <dbReference type="EMBL" id="KAF2685706.1"/>
    </source>
</evidence>
<gene>
    <name evidence="2" type="ORF">K458DRAFT_387665</name>
</gene>
<accession>A0A6G1J5A8</accession>